<dbReference type="SUPFAM" id="SSF63446">
    <property type="entry name" value="Type I dockerin domain"/>
    <property type="match status" value="1"/>
</dbReference>
<evidence type="ECO:0000313" key="3">
    <source>
        <dbReference type="Proteomes" id="UP000008975"/>
    </source>
</evidence>
<proteinExistence type="predicted"/>
<dbReference type="KEGG" id="mts:MTES_0194"/>
<dbReference type="GO" id="GO:0000272">
    <property type="term" value="P:polysaccharide catabolic process"/>
    <property type="evidence" value="ECO:0007669"/>
    <property type="project" value="InterPro"/>
</dbReference>
<organism evidence="2 3">
    <name type="scientific">Microbacterium testaceum (strain StLB037)</name>
    <dbReference type="NCBI Taxonomy" id="979556"/>
    <lineage>
        <taxon>Bacteria</taxon>
        <taxon>Bacillati</taxon>
        <taxon>Actinomycetota</taxon>
        <taxon>Actinomycetes</taxon>
        <taxon>Micrococcales</taxon>
        <taxon>Microbacteriaceae</taxon>
        <taxon>Microbacterium</taxon>
    </lineage>
</organism>
<dbReference type="AlphaFoldDB" id="E8N8U9"/>
<feature type="domain" description="Amidase" evidence="1">
    <location>
        <begin position="146"/>
        <end position="594"/>
    </location>
</feature>
<reference evidence="2 3" key="1">
    <citation type="journal article" date="2011" name="J. Bacteriol.">
        <title>Genome sequence of Microbacterium testaceum StLB037, an N-acylhomoserine lactone-degrading bacterium isolated from potato leaves.</title>
        <authorList>
            <person name="Morohoshi T."/>
            <person name="Wang W.-Z."/>
            <person name="Someya N."/>
            <person name="Ikeda T."/>
        </authorList>
    </citation>
    <scope>NUCLEOTIDE SEQUENCE [LARGE SCALE GENOMIC DNA]</scope>
    <source>
        <strain evidence="2 3">StLB037</strain>
    </source>
</reference>
<accession>E8N8U9</accession>
<name>E8N8U9_MICTS</name>
<dbReference type="PANTHER" id="PTHR42678">
    <property type="entry name" value="AMIDASE"/>
    <property type="match status" value="1"/>
</dbReference>
<evidence type="ECO:0000259" key="1">
    <source>
        <dbReference type="Pfam" id="PF01425"/>
    </source>
</evidence>
<dbReference type="Gene3D" id="1.10.1330.10">
    <property type="entry name" value="Dockerin domain"/>
    <property type="match status" value="1"/>
</dbReference>
<dbReference type="EMBL" id="AP012052">
    <property type="protein sequence ID" value="BAJ73158.1"/>
    <property type="molecule type" value="Genomic_DNA"/>
</dbReference>
<dbReference type="PANTHER" id="PTHR42678:SF34">
    <property type="entry name" value="OS04G0183300 PROTEIN"/>
    <property type="match status" value="1"/>
</dbReference>
<reference key="2">
    <citation type="submission" date="2011-02" db="EMBL/GenBank/DDBJ databases">
        <title>Genome sequence of Microbacterium testaceum StLB037.</title>
        <authorList>
            <person name="Morohoshi T."/>
            <person name="Wang W.Z."/>
            <person name="Someya N."/>
            <person name="Ikeda T."/>
        </authorList>
    </citation>
    <scope>NUCLEOTIDE SEQUENCE</scope>
    <source>
        <strain>StLB037</strain>
    </source>
</reference>
<dbReference type="Pfam" id="PF01425">
    <property type="entry name" value="Amidase"/>
    <property type="match status" value="1"/>
</dbReference>
<dbReference type="STRING" id="979556.MTES_0194"/>
<dbReference type="InterPro" id="IPR036928">
    <property type="entry name" value="AS_sf"/>
</dbReference>
<protein>
    <submittedName>
        <fullName evidence="2">Asp-tRNAAsn/Glu-tRNAGln amidotransferase A subunit</fullName>
    </submittedName>
</protein>
<dbReference type="Gene3D" id="3.90.1300.10">
    <property type="entry name" value="Amidase signature (AS) domain"/>
    <property type="match status" value="1"/>
</dbReference>
<dbReference type="InterPro" id="IPR020556">
    <property type="entry name" value="Amidase_CS"/>
</dbReference>
<evidence type="ECO:0000313" key="2">
    <source>
        <dbReference type="EMBL" id="BAJ73158.1"/>
    </source>
</evidence>
<gene>
    <name evidence="2" type="ordered locus">MTES_0194</name>
</gene>
<dbReference type="PROSITE" id="PS00018">
    <property type="entry name" value="EF_HAND_1"/>
    <property type="match status" value="1"/>
</dbReference>
<dbReference type="Proteomes" id="UP000008975">
    <property type="component" value="Chromosome"/>
</dbReference>
<dbReference type="InterPro" id="IPR023631">
    <property type="entry name" value="Amidase_dom"/>
</dbReference>
<dbReference type="eggNOG" id="COG0154">
    <property type="taxonomic scope" value="Bacteria"/>
</dbReference>
<dbReference type="InterPro" id="IPR018247">
    <property type="entry name" value="EF_Hand_1_Ca_BS"/>
</dbReference>
<dbReference type="SUPFAM" id="SSF75304">
    <property type="entry name" value="Amidase signature (AS) enzymes"/>
    <property type="match status" value="1"/>
</dbReference>
<dbReference type="InterPro" id="IPR036439">
    <property type="entry name" value="Dockerin_dom_sf"/>
</dbReference>
<dbReference type="PROSITE" id="PS00571">
    <property type="entry name" value="AMIDASES"/>
    <property type="match status" value="1"/>
</dbReference>
<dbReference type="HOGENOM" id="CLU_009600_14_2_11"/>
<sequence>MNAPRSAPATAAVKGTPVRRTTIGTVVTALTAAALVFGTVVPAHADTDSVSYLAPAYQRGELTGDAKVDRDDLSVLMSAVGRKVGDPGWDAVAPADADQDGVITVADVAALSKRFVYDDDPFDLQETDVVAIQKAMTAGVLTSQELTAQYLRRIAAYDRTTGLDPFEPDAALASIIATNPTAMAEAAALDAERAATGPRSILHGIPIIAKDNINLAGLATTAGCGCLADNVTSTDADAIERLKAMGAIVIAKANLSEFAQHTTVSDSAYGSTRNPFGLALPPGGSSGGTGASISANLGVVGLGTDTGGSIRVPASTNGLVGLRPTTGLVSREGVIPLDEYRDTIGPMTRNVSDAALALDALAGTDPADPMTAPADAHKPVSYAQALDPEALRGARVGYLSGFGWDEKQPGSLALVTEARADLETAGATVVDIGEYGIGLDGVHGSRSFAHDMDMYLDTFYKPGYTFLDLAQKIIDAEKAGTPLSSFPGETVREWASTTAAEREKFTADFLVLQRSMRDRVDQLMAENDLDAIVYPSTSGTVGTAGSNNIISAFTGYPAITVPMGLAPLPPEAPAYAGFPEGLEFLAGPYAEEKLFGLAYAFEQRTHHRQEPPLFPDLPPAP</sequence>